<feature type="chain" id="PRO_5042015706" evidence="1">
    <location>
        <begin position="20"/>
        <end position="203"/>
    </location>
</feature>
<feature type="signal peptide" evidence="1">
    <location>
        <begin position="1"/>
        <end position="19"/>
    </location>
</feature>
<gene>
    <name evidence="2" type="ORF">CCHR01_04225</name>
</gene>
<name>A0AAD9ARB4_9PEZI</name>
<dbReference type="AlphaFoldDB" id="A0AAD9ARB4"/>
<organism evidence="2 3">
    <name type="scientific">Colletotrichum chrysophilum</name>
    <dbReference type="NCBI Taxonomy" id="1836956"/>
    <lineage>
        <taxon>Eukaryota</taxon>
        <taxon>Fungi</taxon>
        <taxon>Dikarya</taxon>
        <taxon>Ascomycota</taxon>
        <taxon>Pezizomycotina</taxon>
        <taxon>Sordariomycetes</taxon>
        <taxon>Hypocreomycetidae</taxon>
        <taxon>Glomerellales</taxon>
        <taxon>Glomerellaceae</taxon>
        <taxon>Colletotrichum</taxon>
        <taxon>Colletotrichum gloeosporioides species complex</taxon>
    </lineage>
</organism>
<accession>A0AAD9ARB4</accession>
<keyword evidence="1" id="KW-0732">Signal</keyword>
<keyword evidence="3" id="KW-1185">Reference proteome</keyword>
<dbReference type="Proteomes" id="UP001243330">
    <property type="component" value="Unassembled WGS sequence"/>
</dbReference>
<sequence length="203" mass="21435">MKVTTVLLAAVVVLSGVDALGKGGKGRKDGYYRGGIDMGQKKDREARKTECPKSIGSRGRCNGYSCRVRGANYPCVFGKCVGDGGRDGACCGMLPFGVHARCPNGLTGEKELINGTMVPEDRGGWGWWGHPALPIEDWYTKWECTAIGPDLSKMKGMMGGSAAAMTLAEHFEELLEHDYSAEAMAAAAKDPEAAAAATAAVQD</sequence>
<reference evidence="2" key="1">
    <citation type="submission" date="2023-01" db="EMBL/GenBank/DDBJ databases">
        <title>Colletotrichum chrysophilum M932 genome sequence.</title>
        <authorList>
            <person name="Baroncelli R."/>
        </authorList>
    </citation>
    <scope>NUCLEOTIDE SEQUENCE</scope>
    <source>
        <strain evidence="2">M932</strain>
    </source>
</reference>
<feature type="non-terminal residue" evidence="2">
    <location>
        <position position="203"/>
    </location>
</feature>
<evidence type="ECO:0000313" key="2">
    <source>
        <dbReference type="EMBL" id="KAK1853193.1"/>
    </source>
</evidence>
<dbReference type="EMBL" id="JAQOWY010000060">
    <property type="protein sequence ID" value="KAK1853193.1"/>
    <property type="molecule type" value="Genomic_DNA"/>
</dbReference>
<comment type="caution">
    <text evidence="2">The sequence shown here is derived from an EMBL/GenBank/DDBJ whole genome shotgun (WGS) entry which is preliminary data.</text>
</comment>
<evidence type="ECO:0000256" key="1">
    <source>
        <dbReference type="SAM" id="SignalP"/>
    </source>
</evidence>
<evidence type="ECO:0000313" key="3">
    <source>
        <dbReference type="Proteomes" id="UP001243330"/>
    </source>
</evidence>
<protein>
    <submittedName>
        <fullName evidence="2">Uncharacterized protein</fullName>
    </submittedName>
</protein>
<proteinExistence type="predicted"/>